<dbReference type="HOGENOM" id="CLU_2347061_0_0_1"/>
<reference evidence="1 2" key="1">
    <citation type="journal article" date="2008" name="Nature">
        <title>The genome of Laccaria bicolor provides insights into mycorrhizal symbiosis.</title>
        <authorList>
            <person name="Martin F."/>
            <person name="Aerts A."/>
            <person name="Ahren D."/>
            <person name="Brun A."/>
            <person name="Danchin E.G.J."/>
            <person name="Duchaussoy F."/>
            <person name="Gibon J."/>
            <person name="Kohler A."/>
            <person name="Lindquist E."/>
            <person name="Pereda V."/>
            <person name="Salamov A."/>
            <person name="Shapiro H.J."/>
            <person name="Wuyts J."/>
            <person name="Blaudez D."/>
            <person name="Buee M."/>
            <person name="Brokstein P."/>
            <person name="Canbaeck B."/>
            <person name="Cohen D."/>
            <person name="Courty P.E."/>
            <person name="Coutinho P.M."/>
            <person name="Delaruelle C."/>
            <person name="Detter J.C."/>
            <person name="Deveau A."/>
            <person name="DiFazio S."/>
            <person name="Duplessis S."/>
            <person name="Fraissinet-Tachet L."/>
            <person name="Lucic E."/>
            <person name="Frey-Klett P."/>
            <person name="Fourrey C."/>
            <person name="Feussner I."/>
            <person name="Gay G."/>
            <person name="Grimwood J."/>
            <person name="Hoegger P.J."/>
            <person name="Jain P."/>
            <person name="Kilaru S."/>
            <person name="Labbe J."/>
            <person name="Lin Y.C."/>
            <person name="Legue V."/>
            <person name="Le Tacon F."/>
            <person name="Marmeisse R."/>
            <person name="Melayah D."/>
            <person name="Montanini B."/>
            <person name="Muratet M."/>
            <person name="Nehls U."/>
            <person name="Niculita-Hirzel H."/>
            <person name="Oudot-Le Secq M.P."/>
            <person name="Peter M."/>
            <person name="Quesneville H."/>
            <person name="Rajashekar B."/>
            <person name="Reich M."/>
            <person name="Rouhier N."/>
            <person name="Schmutz J."/>
            <person name="Yin T."/>
            <person name="Chalot M."/>
            <person name="Henrissat B."/>
            <person name="Kuees U."/>
            <person name="Lucas S."/>
            <person name="Van de Peer Y."/>
            <person name="Podila G.K."/>
            <person name="Polle A."/>
            <person name="Pukkila P.J."/>
            <person name="Richardson P.M."/>
            <person name="Rouze P."/>
            <person name="Sanders I.R."/>
            <person name="Stajich J.E."/>
            <person name="Tunlid A."/>
            <person name="Tuskan G."/>
            <person name="Grigoriev I.V."/>
        </authorList>
    </citation>
    <scope>NUCLEOTIDE SEQUENCE [LARGE SCALE GENOMIC DNA]</scope>
    <source>
        <strain evidence="2">S238N-H82 / ATCC MYA-4686</strain>
    </source>
</reference>
<dbReference type="EMBL" id="DS547115">
    <property type="protein sequence ID" value="EDR05033.1"/>
    <property type="molecule type" value="Genomic_DNA"/>
</dbReference>
<proteinExistence type="predicted"/>
<dbReference type="RefSeq" id="XP_001884423.1">
    <property type="nucleotide sequence ID" value="XM_001884388.1"/>
</dbReference>
<gene>
    <name evidence="1" type="ORF">LACBIDRAFT_303775</name>
</gene>
<dbReference type="GeneID" id="6080054"/>
<dbReference type="KEGG" id="lbc:LACBIDRAFT_303775"/>
<sequence>MPETEEYILQNTDDLADNQPALFQKAPEPLLPNFGEGRIRQYALDIHLMVACNSMGTRTLSDFIRLGNESGLHFERVWDLGDMGAMEYRLPKTRRYA</sequence>
<dbReference type="InParanoid" id="B0DKA3"/>
<organism evidence="2">
    <name type="scientific">Laccaria bicolor (strain S238N-H82 / ATCC MYA-4686)</name>
    <name type="common">Bicoloured deceiver</name>
    <name type="synonym">Laccaria laccata var. bicolor</name>
    <dbReference type="NCBI Taxonomy" id="486041"/>
    <lineage>
        <taxon>Eukaryota</taxon>
        <taxon>Fungi</taxon>
        <taxon>Dikarya</taxon>
        <taxon>Basidiomycota</taxon>
        <taxon>Agaricomycotina</taxon>
        <taxon>Agaricomycetes</taxon>
        <taxon>Agaricomycetidae</taxon>
        <taxon>Agaricales</taxon>
        <taxon>Agaricineae</taxon>
        <taxon>Hydnangiaceae</taxon>
        <taxon>Laccaria</taxon>
    </lineage>
</organism>
<dbReference type="OrthoDB" id="1606438at2759"/>
<evidence type="ECO:0000313" key="2">
    <source>
        <dbReference type="Proteomes" id="UP000001194"/>
    </source>
</evidence>
<dbReference type="Proteomes" id="UP000001194">
    <property type="component" value="Unassembled WGS sequence"/>
</dbReference>
<keyword evidence="2" id="KW-1185">Reference proteome</keyword>
<name>B0DKA3_LACBS</name>
<accession>B0DKA3</accession>
<protein>
    <submittedName>
        <fullName evidence="1">Predicted protein</fullName>
    </submittedName>
</protein>
<evidence type="ECO:0000313" key="1">
    <source>
        <dbReference type="EMBL" id="EDR05033.1"/>
    </source>
</evidence>
<dbReference type="AlphaFoldDB" id="B0DKA3"/>